<sequence>MASNSHHGRNSMDSIDIAKSIAPQPTGVPADYLDPNHPQFPHDIEAQPSSHRSFWRKKSTKIVAAARNGQHKAAPYGHSSGRNFDSAYDHHGCINNTCRTEPNDHHSHHHAPTTYTNASAVDESISSRAAVFVDSTQDSGSSSFKAFSGTTQEQREECEKFCANEDRKTKQSVECAPDDKGELGCLFYIELKHFPKNLPLRPEKRSHILTVLKKKPMRTATTIICLLVTIAGVALSACTAKPGTSLTTAVMTQTSVTSQVQTMDEKMRSTVVVTTTVPWSSSVSSSAPVGASKTTSAEKKKVTASPGRQKPQK</sequence>
<protein>
    <submittedName>
        <fullName evidence="2">Uncharacterized protein</fullName>
    </submittedName>
</protein>
<feature type="region of interest" description="Disordered" evidence="1">
    <location>
        <begin position="279"/>
        <end position="313"/>
    </location>
</feature>
<dbReference type="EMBL" id="MU006228">
    <property type="protein sequence ID" value="KAF2825436.1"/>
    <property type="molecule type" value="Genomic_DNA"/>
</dbReference>
<evidence type="ECO:0000313" key="2">
    <source>
        <dbReference type="EMBL" id="KAF2825436.1"/>
    </source>
</evidence>
<organism evidence="2 3">
    <name type="scientific">Ophiobolus disseminans</name>
    <dbReference type="NCBI Taxonomy" id="1469910"/>
    <lineage>
        <taxon>Eukaryota</taxon>
        <taxon>Fungi</taxon>
        <taxon>Dikarya</taxon>
        <taxon>Ascomycota</taxon>
        <taxon>Pezizomycotina</taxon>
        <taxon>Dothideomycetes</taxon>
        <taxon>Pleosporomycetidae</taxon>
        <taxon>Pleosporales</taxon>
        <taxon>Pleosporineae</taxon>
        <taxon>Phaeosphaeriaceae</taxon>
        <taxon>Ophiobolus</taxon>
    </lineage>
</organism>
<dbReference type="Proteomes" id="UP000799424">
    <property type="component" value="Unassembled WGS sequence"/>
</dbReference>
<reference evidence="2" key="1">
    <citation type="journal article" date="2020" name="Stud. Mycol.">
        <title>101 Dothideomycetes genomes: a test case for predicting lifestyles and emergence of pathogens.</title>
        <authorList>
            <person name="Haridas S."/>
            <person name="Albert R."/>
            <person name="Binder M."/>
            <person name="Bloem J."/>
            <person name="Labutti K."/>
            <person name="Salamov A."/>
            <person name="Andreopoulos B."/>
            <person name="Baker S."/>
            <person name="Barry K."/>
            <person name="Bills G."/>
            <person name="Bluhm B."/>
            <person name="Cannon C."/>
            <person name="Castanera R."/>
            <person name="Culley D."/>
            <person name="Daum C."/>
            <person name="Ezra D."/>
            <person name="Gonzalez J."/>
            <person name="Henrissat B."/>
            <person name="Kuo A."/>
            <person name="Liang C."/>
            <person name="Lipzen A."/>
            <person name="Lutzoni F."/>
            <person name="Magnuson J."/>
            <person name="Mondo S."/>
            <person name="Nolan M."/>
            <person name="Ohm R."/>
            <person name="Pangilinan J."/>
            <person name="Park H.-J."/>
            <person name="Ramirez L."/>
            <person name="Alfaro M."/>
            <person name="Sun H."/>
            <person name="Tritt A."/>
            <person name="Yoshinaga Y."/>
            <person name="Zwiers L.-H."/>
            <person name="Turgeon B."/>
            <person name="Goodwin S."/>
            <person name="Spatafora J."/>
            <person name="Crous P."/>
            <person name="Grigoriev I."/>
        </authorList>
    </citation>
    <scope>NUCLEOTIDE SEQUENCE</scope>
    <source>
        <strain evidence="2">CBS 113818</strain>
    </source>
</reference>
<proteinExistence type="predicted"/>
<name>A0A6A6ZX71_9PLEO</name>
<accession>A0A6A6ZX71</accession>
<evidence type="ECO:0000256" key="1">
    <source>
        <dbReference type="SAM" id="MobiDB-lite"/>
    </source>
</evidence>
<evidence type="ECO:0000313" key="3">
    <source>
        <dbReference type="Proteomes" id="UP000799424"/>
    </source>
</evidence>
<keyword evidence="3" id="KW-1185">Reference proteome</keyword>
<dbReference type="OrthoDB" id="3695447at2759"/>
<dbReference type="AlphaFoldDB" id="A0A6A6ZX71"/>
<gene>
    <name evidence="2" type="ORF">CC86DRAFT_419469</name>
</gene>
<feature type="compositionally biased region" description="Low complexity" evidence="1">
    <location>
        <begin position="279"/>
        <end position="292"/>
    </location>
</feature>